<dbReference type="CDD" id="cd12394">
    <property type="entry name" value="RRM1_RBM34"/>
    <property type="match status" value="1"/>
</dbReference>
<accession>A0A5J4YT46</accession>
<dbReference type="PROSITE" id="PS50102">
    <property type="entry name" value="RRM"/>
    <property type="match status" value="3"/>
</dbReference>
<feature type="domain" description="RRM" evidence="5">
    <location>
        <begin position="258"/>
        <end position="352"/>
    </location>
</feature>
<dbReference type="SUPFAM" id="SSF54928">
    <property type="entry name" value="RNA-binding domain, RBD"/>
    <property type="match status" value="3"/>
</dbReference>
<dbReference type="Pfam" id="PF00076">
    <property type="entry name" value="RRM_1"/>
    <property type="match status" value="3"/>
</dbReference>
<feature type="region of interest" description="Disordered" evidence="4">
    <location>
        <begin position="1"/>
        <end position="154"/>
    </location>
</feature>
<organism evidence="6 7">
    <name type="scientific">Porphyridium purpureum</name>
    <name type="common">Red alga</name>
    <name type="synonym">Porphyridium cruentum</name>
    <dbReference type="NCBI Taxonomy" id="35688"/>
    <lineage>
        <taxon>Eukaryota</taxon>
        <taxon>Rhodophyta</taxon>
        <taxon>Bangiophyceae</taxon>
        <taxon>Porphyridiales</taxon>
        <taxon>Porphyridiaceae</taxon>
        <taxon>Porphyridium</taxon>
    </lineage>
</organism>
<evidence type="ECO:0000256" key="1">
    <source>
        <dbReference type="ARBA" id="ARBA00022737"/>
    </source>
</evidence>
<keyword evidence="7" id="KW-1185">Reference proteome</keyword>
<feature type="compositionally biased region" description="Basic residues" evidence="4">
    <location>
        <begin position="501"/>
        <end position="511"/>
    </location>
</feature>
<dbReference type="EMBL" id="VRMN01000005">
    <property type="protein sequence ID" value="KAA8493982.1"/>
    <property type="molecule type" value="Genomic_DNA"/>
</dbReference>
<feature type="region of interest" description="Disordered" evidence="4">
    <location>
        <begin position="443"/>
        <end position="538"/>
    </location>
</feature>
<sequence length="538" mass="58824">MTTTQVPLPAQEHRSKSKNTSKTQSKSKVKLESEPKSKSESESQAESKTKLKETQVAPRAGDVDQIDFLPAVGTRRADRKEKRKRTGSDGNKGNSLPLATGDAEQRDVSTKKLKKPDRKRKDAKDGAAIEAKAGSDVDNFHDKTEDTPEENSAAVNNVTEEEAKALAEKELIEARRASVLLRKVPPGTKKKDLRTVLTEFGTIVSVKLLPDECSATVRFESRESAAELLRHGSEGRDLLVGDTKLQVKRLQDELRKSQTVFVGNVPAAATRKQLTRLFSQFGKIESVRLRSIAPPKLGMPKRVAAMTRQVHEQRDNYNAYIVFTDEASAKTACSLNGSEFLGKCIRVDLESSKTAQISEADTRRSVFIGNLAWNASEDDLRACFTPVGSPVVNVRIIRDERTGMGKGFGYVAFEDEFAVSEALLLNNTAKCGGRRLRISRCTASGKSEPAGRVRPRGMGGPGAGRPGARAVEGAKLRPYEGVRATRDGGVSRASPMLNIRERRRLKEKKGLKGVSKPAPRHAKRNAAKGKRMKGKSAV</sequence>
<evidence type="ECO:0000256" key="3">
    <source>
        <dbReference type="PROSITE-ProRule" id="PRU00176"/>
    </source>
</evidence>
<keyword evidence="1" id="KW-0677">Repeat</keyword>
<reference evidence="7" key="1">
    <citation type="journal article" date="2019" name="Nat. Commun.">
        <title>Expansion of phycobilisome linker gene families in mesophilic red algae.</title>
        <authorList>
            <person name="Lee J."/>
            <person name="Kim D."/>
            <person name="Bhattacharya D."/>
            <person name="Yoon H.S."/>
        </authorList>
    </citation>
    <scope>NUCLEOTIDE SEQUENCE [LARGE SCALE GENOMIC DNA]</scope>
    <source>
        <strain evidence="7">CCMP 1328</strain>
    </source>
</reference>
<feature type="compositionally biased region" description="Basic residues" evidence="4">
    <location>
        <begin position="518"/>
        <end position="538"/>
    </location>
</feature>
<dbReference type="AlphaFoldDB" id="A0A5J4YT46"/>
<comment type="caution">
    <text evidence="6">The sequence shown here is derived from an EMBL/GenBank/DDBJ whole genome shotgun (WGS) entry which is preliminary data.</text>
</comment>
<evidence type="ECO:0000313" key="7">
    <source>
        <dbReference type="Proteomes" id="UP000324585"/>
    </source>
</evidence>
<dbReference type="InterPro" id="IPR035979">
    <property type="entry name" value="RBD_domain_sf"/>
</dbReference>
<feature type="domain" description="RRM" evidence="5">
    <location>
        <begin position="364"/>
        <end position="443"/>
    </location>
</feature>
<feature type="compositionally biased region" description="Basic and acidic residues" evidence="4">
    <location>
        <begin position="119"/>
        <end position="146"/>
    </location>
</feature>
<name>A0A5J4YT46_PORPP</name>
<dbReference type="CDD" id="cd00590">
    <property type="entry name" value="RRM_SF"/>
    <property type="match status" value="1"/>
</dbReference>
<feature type="compositionally biased region" description="Basic and acidic residues" evidence="4">
    <location>
        <begin position="29"/>
        <end position="53"/>
    </location>
</feature>
<proteinExistence type="predicted"/>
<dbReference type="Proteomes" id="UP000324585">
    <property type="component" value="Unassembled WGS sequence"/>
</dbReference>
<dbReference type="GO" id="GO:0003723">
    <property type="term" value="F:RNA binding"/>
    <property type="evidence" value="ECO:0007669"/>
    <property type="project" value="UniProtKB-UniRule"/>
</dbReference>
<gene>
    <name evidence="6" type="ORF">FVE85_3957</name>
</gene>
<feature type="compositionally biased region" description="Basic and acidic residues" evidence="4">
    <location>
        <begin position="472"/>
        <end position="486"/>
    </location>
</feature>
<dbReference type="PANTHER" id="PTHR23236">
    <property type="entry name" value="EUKARYOTIC TRANSLATION INITIATION FACTOR 4B/4H"/>
    <property type="match status" value="1"/>
</dbReference>
<dbReference type="Gene3D" id="3.30.70.330">
    <property type="match status" value="3"/>
</dbReference>
<feature type="domain" description="RRM" evidence="5">
    <location>
        <begin position="177"/>
        <end position="252"/>
    </location>
</feature>
<dbReference type="PANTHER" id="PTHR23236:SF119">
    <property type="entry name" value="NUCLEAR RNA-BINDING PROTEIN SART-3"/>
    <property type="match status" value="1"/>
</dbReference>
<dbReference type="OrthoDB" id="5328at2759"/>
<keyword evidence="2 3" id="KW-0694">RNA-binding</keyword>
<protein>
    <submittedName>
        <fullName evidence="6">RNA-binding protein 34</fullName>
    </submittedName>
</protein>
<evidence type="ECO:0000259" key="5">
    <source>
        <dbReference type="PROSITE" id="PS50102"/>
    </source>
</evidence>
<evidence type="ECO:0000256" key="2">
    <source>
        <dbReference type="ARBA" id="ARBA00022884"/>
    </source>
</evidence>
<evidence type="ECO:0000256" key="4">
    <source>
        <dbReference type="SAM" id="MobiDB-lite"/>
    </source>
</evidence>
<dbReference type="InterPro" id="IPR012677">
    <property type="entry name" value="Nucleotide-bd_a/b_plait_sf"/>
</dbReference>
<evidence type="ECO:0000313" key="6">
    <source>
        <dbReference type="EMBL" id="KAA8493982.1"/>
    </source>
</evidence>
<dbReference type="SMART" id="SM00360">
    <property type="entry name" value="RRM"/>
    <property type="match status" value="3"/>
</dbReference>
<dbReference type="InterPro" id="IPR000504">
    <property type="entry name" value="RRM_dom"/>
</dbReference>